<accession>A0A3S0P7R7</accession>
<dbReference type="InterPro" id="IPR001296">
    <property type="entry name" value="Glyco_trans_1"/>
</dbReference>
<protein>
    <submittedName>
        <fullName evidence="4">Glycosyltransferase family 1 protein</fullName>
    </submittedName>
</protein>
<keyword evidence="1 4" id="KW-0808">Transferase</keyword>
<dbReference type="EMBL" id="RYYR01000012">
    <property type="protein sequence ID" value="RUL52006.1"/>
    <property type="molecule type" value="Genomic_DNA"/>
</dbReference>
<feature type="domain" description="Glycosyltransferase subfamily 4-like N-terminal" evidence="3">
    <location>
        <begin position="21"/>
        <end position="177"/>
    </location>
</feature>
<proteinExistence type="predicted"/>
<dbReference type="Pfam" id="PF13439">
    <property type="entry name" value="Glyco_transf_4"/>
    <property type="match status" value="1"/>
</dbReference>
<organism evidence="4 5">
    <name type="scientific">Lysinibacillus antri</name>
    <dbReference type="NCBI Taxonomy" id="2498145"/>
    <lineage>
        <taxon>Bacteria</taxon>
        <taxon>Bacillati</taxon>
        <taxon>Bacillota</taxon>
        <taxon>Bacilli</taxon>
        <taxon>Bacillales</taxon>
        <taxon>Bacillaceae</taxon>
        <taxon>Lysinibacillus</taxon>
    </lineage>
</organism>
<gene>
    <name evidence="4" type="ORF">EK386_10440</name>
</gene>
<evidence type="ECO:0000313" key="4">
    <source>
        <dbReference type="EMBL" id="RUL52006.1"/>
    </source>
</evidence>
<sequence>MTRKKRLLFLSWRDIHHPKKGGAELFTHEMLKRAVHAGYEIVHFSPMFDGAKEEERIDGVLYKREGSLTTVIHYARKYYRANTFDFVVDQCNTHRFLTKFWVPSNQRVFFIHQLTREIWFYNSKFPVNVIGYLLEPLLLKLNKNDLTMTVSNSTRENLLDLGFQRQKVKVLPEGLDFEPWSKEMFYEKEASPTFVYVGRMVPYKGIDDALKAFIEVKKNLPDAKLWIIGKPDMQYVQTVLGEISNQAHLTIGNANENKDVTLFGFVNEEEKLQYMSRAHALLFPSLREGWGLTISEAAVVGTPSIVYNTYGVKDAVDNGKAGYLVPKKDIKALSQTMLSIIRNPHEYEIKRQQAYDFSKRLHWNHTGNEFINFMRELS</sequence>
<name>A0A3S0P7R7_9BACI</name>
<dbReference type="Pfam" id="PF00534">
    <property type="entry name" value="Glycos_transf_1"/>
    <property type="match status" value="1"/>
</dbReference>
<dbReference type="AlphaFoldDB" id="A0A3S0P7R7"/>
<dbReference type="GO" id="GO:0009103">
    <property type="term" value="P:lipopolysaccharide biosynthetic process"/>
    <property type="evidence" value="ECO:0007669"/>
    <property type="project" value="TreeGrafter"/>
</dbReference>
<reference evidence="4 5" key="1">
    <citation type="submission" date="2018-12" db="EMBL/GenBank/DDBJ databases">
        <title>Lysinibacillus antri sp. nov., isolated from a cave soil.</title>
        <authorList>
            <person name="Narsing Rao M.P."/>
            <person name="Zhang H."/>
            <person name="Dong Z.-Y."/>
            <person name="Niu X.-K."/>
            <person name="Zhang K."/>
            <person name="Fang B.-Z."/>
            <person name="Kang Y.-Q."/>
            <person name="Xiao M."/>
            <person name="Li W.-J."/>
        </authorList>
    </citation>
    <scope>NUCLEOTIDE SEQUENCE [LARGE SCALE GENOMIC DNA]</scope>
    <source>
        <strain evidence="4 5">SYSU K30002</strain>
    </source>
</reference>
<feature type="domain" description="Glycosyl transferase family 1" evidence="2">
    <location>
        <begin position="188"/>
        <end position="354"/>
    </location>
</feature>
<dbReference type="PANTHER" id="PTHR46401">
    <property type="entry name" value="GLYCOSYLTRANSFERASE WBBK-RELATED"/>
    <property type="match status" value="1"/>
</dbReference>
<dbReference type="CDD" id="cd03801">
    <property type="entry name" value="GT4_PimA-like"/>
    <property type="match status" value="1"/>
</dbReference>
<evidence type="ECO:0000259" key="2">
    <source>
        <dbReference type="Pfam" id="PF00534"/>
    </source>
</evidence>
<dbReference type="SUPFAM" id="SSF53756">
    <property type="entry name" value="UDP-Glycosyltransferase/glycogen phosphorylase"/>
    <property type="match status" value="1"/>
</dbReference>
<keyword evidence="5" id="KW-1185">Reference proteome</keyword>
<dbReference type="RefSeq" id="WP_126659111.1">
    <property type="nucleotide sequence ID" value="NZ_RYYR01000012.1"/>
</dbReference>
<evidence type="ECO:0000313" key="5">
    <source>
        <dbReference type="Proteomes" id="UP000287910"/>
    </source>
</evidence>
<dbReference type="PANTHER" id="PTHR46401:SF2">
    <property type="entry name" value="GLYCOSYLTRANSFERASE WBBK-RELATED"/>
    <property type="match status" value="1"/>
</dbReference>
<comment type="caution">
    <text evidence="4">The sequence shown here is derived from an EMBL/GenBank/DDBJ whole genome shotgun (WGS) entry which is preliminary data.</text>
</comment>
<dbReference type="GO" id="GO:0016757">
    <property type="term" value="F:glycosyltransferase activity"/>
    <property type="evidence" value="ECO:0007669"/>
    <property type="project" value="InterPro"/>
</dbReference>
<dbReference type="InterPro" id="IPR028098">
    <property type="entry name" value="Glyco_trans_4-like_N"/>
</dbReference>
<evidence type="ECO:0000256" key="1">
    <source>
        <dbReference type="ARBA" id="ARBA00022679"/>
    </source>
</evidence>
<evidence type="ECO:0000259" key="3">
    <source>
        <dbReference type="Pfam" id="PF13439"/>
    </source>
</evidence>
<dbReference type="Proteomes" id="UP000287910">
    <property type="component" value="Unassembled WGS sequence"/>
</dbReference>
<dbReference type="Gene3D" id="3.40.50.2000">
    <property type="entry name" value="Glycogen Phosphorylase B"/>
    <property type="match status" value="2"/>
</dbReference>